<dbReference type="InterPro" id="IPR000477">
    <property type="entry name" value="RT_dom"/>
</dbReference>
<evidence type="ECO:0000313" key="2">
    <source>
        <dbReference type="EMBL" id="KAK2559139.1"/>
    </source>
</evidence>
<organism evidence="2 3">
    <name type="scientific">Acropora cervicornis</name>
    <name type="common">Staghorn coral</name>
    <dbReference type="NCBI Taxonomy" id="6130"/>
    <lineage>
        <taxon>Eukaryota</taxon>
        <taxon>Metazoa</taxon>
        <taxon>Cnidaria</taxon>
        <taxon>Anthozoa</taxon>
        <taxon>Hexacorallia</taxon>
        <taxon>Scleractinia</taxon>
        <taxon>Astrocoeniina</taxon>
        <taxon>Acroporidae</taxon>
        <taxon>Acropora</taxon>
    </lineage>
</organism>
<reference evidence="2" key="1">
    <citation type="journal article" date="2023" name="G3 (Bethesda)">
        <title>Whole genome assembly and annotation of the endangered Caribbean coral Acropora cervicornis.</title>
        <authorList>
            <person name="Selwyn J.D."/>
            <person name="Vollmer S.V."/>
        </authorList>
    </citation>
    <scope>NUCLEOTIDE SEQUENCE</scope>
    <source>
        <strain evidence="2">K2</strain>
    </source>
</reference>
<dbReference type="PANTHER" id="PTHR19446">
    <property type="entry name" value="REVERSE TRANSCRIPTASES"/>
    <property type="match status" value="1"/>
</dbReference>
<sequence length="451" mass="50780">MKLQQTSQKTSQFEPSPKFITTRNFKRLDKERFKTDIETAPFHVASVFDDEDDVLWAWQHLLNSICDEHIPLKQVKIRSISAPWISNAIRYKMNRRYKLFKAAVASKCPKLLQEYKQARNEVTRALRQAKASYFCEMFQEVKKTSAYWNLLNKATNSTTRKCIGPLKRDDGSLALADDEKACLMNSYFATIGKKLAEELQFTSKSSRPYNLNTAKTTTEPPPLEGLTISQCSIQTKVNALNIDKSTGPDNISLKLLRIAGNAIVPAPTGLYQFSCESKSVFSAWKIARLTPIYKKDDETERGNYRPVSLLSIPSKIMESIKLGERLLSVEFVAVAFIDFRKAFDSVPHATLIMKLERHFGIKGSTLDWLESYLTGRKQITVLSGVKSGLLPVSMGIPQGSVLGPTLFTLFTNDLSPFVRSGSLYMFADDTTVFCIGDMADEAMVKLNRALQ</sequence>
<dbReference type="Proteomes" id="UP001249851">
    <property type="component" value="Unassembled WGS sequence"/>
</dbReference>
<dbReference type="SUPFAM" id="SSF56672">
    <property type="entry name" value="DNA/RNA polymerases"/>
    <property type="match status" value="1"/>
</dbReference>
<keyword evidence="3" id="KW-1185">Reference proteome</keyword>
<name>A0AAD9QD61_ACRCE</name>
<gene>
    <name evidence="2" type="ORF">P5673_018262</name>
</gene>
<proteinExistence type="predicted"/>
<evidence type="ECO:0000313" key="3">
    <source>
        <dbReference type="Proteomes" id="UP001249851"/>
    </source>
</evidence>
<dbReference type="InterPro" id="IPR043502">
    <property type="entry name" value="DNA/RNA_pol_sf"/>
</dbReference>
<accession>A0AAD9QD61</accession>
<evidence type="ECO:0000259" key="1">
    <source>
        <dbReference type="PROSITE" id="PS50878"/>
    </source>
</evidence>
<dbReference type="EMBL" id="JARQWQ010000041">
    <property type="protein sequence ID" value="KAK2559139.1"/>
    <property type="molecule type" value="Genomic_DNA"/>
</dbReference>
<feature type="domain" description="Reverse transcriptase" evidence="1">
    <location>
        <begin position="273"/>
        <end position="451"/>
    </location>
</feature>
<dbReference type="AlphaFoldDB" id="A0AAD9QD61"/>
<comment type="caution">
    <text evidence="2">The sequence shown here is derived from an EMBL/GenBank/DDBJ whole genome shotgun (WGS) entry which is preliminary data.</text>
</comment>
<protein>
    <submittedName>
        <fullName evidence="2">Retrovirus-related Pol polyprotein from type-1 retrotransposable element R1</fullName>
    </submittedName>
</protein>
<dbReference type="Pfam" id="PF00078">
    <property type="entry name" value="RVT_1"/>
    <property type="match status" value="1"/>
</dbReference>
<reference evidence="2" key="2">
    <citation type="journal article" date="2023" name="Science">
        <title>Genomic signatures of disease resistance in endangered staghorn corals.</title>
        <authorList>
            <person name="Vollmer S.V."/>
            <person name="Selwyn J.D."/>
            <person name="Despard B.A."/>
            <person name="Roesel C.L."/>
        </authorList>
    </citation>
    <scope>NUCLEOTIDE SEQUENCE</scope>
    <source>
        <strain evidence="2">K2</strain>
    </source>
</reference>
<dbReference type="PROSITE" id="PS50878">
    <property type="entry name" value="RT_POL"/>
    <property type="match status" value="1"/>
</dbReference>